<proteinExistence type="predicted"/>
<name>A0A1S2Y6W2_CICAR</name>
<evidence type="ECO:0000313" key="2">
    <source>
        <dbReference type="Proteomes" id="UP000087171"/>
    </source>
</evidence>
<dbReference type="eggNOG" id="KOG0017">
    <property type="taxonomic scope" value="Eukaryota"/>
</dbReference>
<protein>
    <submittedName>
        <fullName evidence="3">Uncharacterized protein LOC101515769</fullName>
    </submittedName>
</protein>
<feature type="domain" description="Integrase catalytic" evidence="1">
    <location>
        <begin position="1"/>
        <end position="80"/>
    </location>
</feature>
<evidence type="ECO:0000259" key="1">
    <source>
        <dbReference type="PROSITE" id="PS50994"/>
    </source>
</evidence>
<dbReference type="InterPro" id="IPR012337">
    <property type="entry name" value="RNaseH-like_sf"/>
</dbReference>
<dbReference type="Proteomes" id="UP000087171">
    <property type="component" value="Chromosome Ca5"/>
</dbReference>
<reference evidence="2" key="1">
    <citation type="journal article" date="2013" name="Nat. Biotechnol.">
        <title>Draft genome sequence of chickpea (Cicer arietinum) provides a resource for trait improvement.</title>
        <authorList>
            <person name="Varshney R.K."/>
            <person name="Song C."/>
            <person name="Saxena R.K."/>
            <person name="Azam S."/>
            <person name="Yu S."/>
            <person name="Sharpe A.G."/>
            <person name="Cannon S."/>
            <person name="Baek J."/>
            <person name="Rosen B.D."/>
            <person name="Tar'an B."/>
            <person name="Millan T."/>
            <person name="Zhang X."/>
            <person name="Ramsay L.D."/>
            <person name="Iwata A."/>
            <person name="Wang Y."/>
            <person name="Nelson W."/>
            <person name="Farmer A.D."/>
            <person name="Gaur P.M."/>
            <person name="Soderlund C."/>
            <person name="Penmetsa R.V."/>
            <person name="Xu C."/>
            <person name="Bharti A.K."/>
            <person name="He W."/>
            <person name="Winter P."/>
            <person name="Zhao S."/>
            <person name="Hane J.K."/>
            <person name="Carrasquilla-Garcia N."/>
            <person name="Condie J.A."/>
            <person name="Upadhyaya H.D."/>
            <person name="Luo M.C."/>
            <person name="Thudi M."/>
            <person name="Gowda C.L."/>
            <person name="Singh N.P."/>
            <person name="Lichtenzveig J."/>
            <person name="Gali K.K."/>
            <person name="Rubio J."/>
            <person name="Nadarajan N."/>
            <person name="Dolezel J."/>
            <person name="Bansal K.C."/>
            <person name="Xu X."/>
            <person name="Edwards D."/>
            <person name="Zhang G."/>
            <person name="Kahl G."/>
            <person name="Gil J."/>
            <person name="Singh K.B."/>
            <person name="Datta S.K."/>
            <person name="Jackson S.A."/>
            <person name="Wang J."/>
            <person name="Cook D.R."/>
        </authorList>
    </citation>
    <scope>NUCLEOTIDE SEQUENCE [LARGE SCALE GENOMIC DNA]</scope>
    <source>
        <strain evidence="2">cv. CDC Frontier</strain>
    </source>
</reference>
<dbReference type="InterPro" id="IPR036397">
    <property type="entry name" value="RNaseH_sf"/>
</dbReference>
<dbReference type="GO" id="GO:0015074">
    <property type="term" value="P:DNA integration"/>
    <property type="evidence" value="ECO:0007669"/>
    <property type="project" value="InterPro"/>
</dbReference>
<dbReference type="AlphaFoldDB" id="A0A1S2Y6W2"/>
<gene>
    <name evidence="3" type="primary">LOC101515769</name>
</gene>
<accession>A0A1S2Y6W2</accession>
<dbReference type="GeneID" id="101515769"/>
<keyword evidence="2" id="KW-1185">Reference proteome</keyword>
<organism evidence="2 3">
    <name type="scientific">Cicer arietinum</name>
    <name type="common">Chickpea</name>
    <name type="synonym">Garbanzo</name>
    <dbReference type="NCBI Taxonomy" id="3827"/>
    <lineage>
        <taxon>Eukaryota</taxon>
        <taxon>Viridiplantae</taxon>
        <taxon>Streptophyta</taxon>
        <taxon>Embryophyta</taxon>
        <taxon>Tracheophyta</taxon>
        <taxon>Spermatophyta</taxon>
        <taxon>Magnoliopsida</taxon>
        <taxon>eudicotyledons</taxon>
        <taxon>Gunneridae</taxon>
        <taxon>Pentapetalae</taxon>
        <taxon>rosids</taxon>
        <taxon>fabids</taxon>
        <taxon>Fabales</taxon>
        <taxon>Fabaceae</taxon>
        <taxon>Papilionoideae</taxon>
        <taxon>50 kb inversion clade</taxon>
        <taxon>NPAAA clade</taxon>
        <taxon>Hologalegina</taxon>
        <taxon>IRL clade</taxon>
        <taxon>Cicereae</taxon>
        <taxon>Cicer</taxon>
    </lineage>
</organism>
<dbReference type="PaxDb" id="3827-XP_004499766.1"/>
<dbReference type="GO" id="GO:0003676">
    <property type="term" value="F:nucleic acid binding"/>
    <property type="evidence" value="ECO:0007669"/>
    <property type="project" value="InterPro"/>
</dbReference>
<dbReference type="InterPro" id="IPR001584">
    <property type="entry name" value="Integrase_cat-core"/>
</dbReference>
<dbReference type="PANTHER" id="PTHR48475:SF1">
    <property type="entry name" value="RNASE H TYPE-1 DOMAIN-CONTAINING PROTEIN"/>
    <property type="match status" value="1"/>
</dbReference>
<evidence type="ECO:0000313" key="3">
    <source>
        <dbReference type="RefSeq" id="XP_004499766.1"/>
    </source>
</evidence>
<dbReference type="Gene3D" id="3.30.420.10">
    <property type="entry name" value="Ribonuclease H-like superfamily/Ribonuclease H"/>
    <property type="match status" value="1"/>
</dbReference>
<dbReference type="KEGG" id="cam:101515769"/>
<sequence length="102" mass="12086">MECLLKKYNVNHRVATPYHPQTSGQVEVCNSQIKQILEKTVNASRKDWSTKHEDALWAYRTTFKNPLAGESRILQLHELEEFQNIAYENPKIYKEKAQKWHD</sequence>
<dbReference type="PROSITE" id="PS50994">
    <property type="entry name" value="INTEGRASE"/>
    <property type="match status" value="1"/>
</dbReference>
<reference evidence="3" key="2">
    <citation type="submission" date="2025-08" db="UniProtKB">
        <authorList>
            <consortium name="RefSeq"/>
        </authorList>
    </citation>
    <scope>IDENTIFICATION</scope>
    <source>
        <tissue evidence="3">Etiolated seedlings</tissue>
    </source>
</reference>
<dbReference type="SUPFAM" id="SSF53098">
    <property type="entry name" value="Ribonuclease H-like"/>
    <property type="match status" value="1"/>
</dbReference>
<dbReference type="PANTHER" id="PTHR48475">
    <property type="entry name" value="RIBONUCLEASE H"/>
    <property type="match status" value="1"/>
</dbReference>
<dbReference type="RefSeq" id="XP_004499766.1">
    <property type="nucleotide sequence ID" value="XM_004499709.1"/>
</dbReference>
<dbReference type="OrthoDB" id="1903608at2759"/>